<dbReference type="InterPro" id="IPR000717">
    <property type="entry name" value="PCI_dom"/>
</dbReference>
<feature type="region of interest" description="Disordered" evidence="3">
    <location>
        <begin position="218"/>
        <end position="257"/>
    </location>
</feature>
<feature type="non-terminal residue" evidence="5">
    <location>
        <position position="257"/>
    </location>
</feature>
<dbReference type="InterPro" id="IPR057985">
    <property type="entry name" value="TPR_PSMD3_N"/>
</dbReference>
<dbReference type="EMBL" id="OW152816">
    <property type="protein sequence ID" value="CAH2066848.1"/>
    <property type="molecule type" value="Genomic_DNA"/>
</dbReference>
<feature type="region of interest" description="Disordered" evidence="3">
    <location>
        <begin position="1"/>
        <end position="23"/>
    </location>
</feature>
<evidence type="ECO:0000256" key="2">
    <source>
        <dbReference type="ARBA" id="ARBA00022942"/>
    </source>
</evidence>
<evidence type="ECO:0000256" key="3">
    <source>
        <dbReference type="SAM" id="MobiDB-lite"/>
    </source>
</evidence>
<keyword evidence="6" id="KW-1185">Reference proteome</keyword>
<gene>
    <name evidence="5" type="ORF">IPOD504_LOCUS13608</name>
</gene>
<sequence length="257" mass="28829">MAPVEQDVEMKNADSPAGVSDVEMNEVKKDADVLTVQDLREHVRQIDKAVSSKEPRFAMRVLRSIPSTRRKLNGNVLRAIINQLYPSSPEKETLLAFVESPLPGAVDIETPRSRSAAKTPVPENVIKTAIRSIGLSYSRISPKDIARKLGLDSAEDAEFIVAKAIRDGVIEATLDPEKGYMSNKESSDIYCTREPQLAFHQRISFCLDLHNQSVKAMRYPPKSYGKELESAEERREREQQDLELAKEMAEEDDDGFP</sequence>
<accession>A0ABN8IX76</accession>
<dbReference type="PANTHER" id="PTHR10758:SF2">
    <property type="entry name" value="26S PROTEASOME NON-ATPASE REGULATORY SUBUNIT 3"/>
    <property type="match status" value="1"/>
</dbReference>
<name>A0ABN8IX76_9NEOP</name>
<organism evidence="5 6">
    <name type="scientific">Iphiclides podalirius</name>
    <name type="common">scarce swallowtail</name>
    <dbReference type="NCBI Taxonomy" id="110791"/>
    <lineage>
        <taxon>Eukaryota</taxon>
        <taxon>Metazoa</taxon>
        <taxon>Ecdysozoa</taxon>
        <taxon>Arthropoda</taxon>
        <taxon>Hexapoda</taxon>
        <taxon>Insecta</taxon>
        <taxon>Pterygota</taxon>
        <taxon>Neoptera</taxon>
        <taxon>Endopterygota</taxon>
        <taxon>Lepidoptera</taxon>
        <taxon>Glossata</taxon>
        <taxon>Ditrysia</taxon>
        <taxon>Papilionoidea</taxon>
        <taxon>Papilionidae</taxon>
        <taxon>Papilioninae</taxon>
        <taxon>Iphiclides</taxon>
    </lineage>
</organism>
<comment type="similarity">
    <text evidence="1">Belongs to the proteasome subunit S3 family.</text>
</comment>
<reference evidence="5" key="1">
    <citation type="submission" date="2022-03" db="EMBL/GenBank/DDBJ databases">
        <authorList>
            <person name="Martin H S."/>
        </authorList>
    </citation>
    <scope>NUCLEOTIDE SEQUENCE</scope>
</reference>
<feature type="compositionally biased region" description="Basic and acidic residues" evidence="3">
    <location>
        <begin position="224"/>
        <end position="248"/>
    </location>
</feature>
<evidence type="ECO:0000259" key="4">
    <source>
        <dbReference type="SMART" id="SM00088"/>
    </source>
</evidence>
<protein>
    <recommendedName>
        <fullName evidence="4">PCI domain-containing protein</fullName>
    </recommendedName>
</protein>
<dbReference type="InterPro" id="IPR050756">
    <property type="entry name" value="CSN3"/>
</dbReference>
<keyword evidence="2" id="KW-0647">Proteasome</keyword>
<feature type="domain" description="PCI" evidence="4">
    <location>
        <begin position="116"/>
        <end position="206"/>
    </location>
</feature>
<dbReference type="InterPro" id="IPR036390">
    <property type="entry name" value="WH_DNA-bd_sf"/>
</dbReference>
<evidence type="ECO:0000256" key="1">
    <source>
        <dbReference type="ARBA" id="ARBA00007912"/>
    </source>
</evidence>
<dbReference type="Pfam" id="PF25573">
    <property type="entry name" value="TPR_PSMD3_N"/>
    <property type="match status" value="1"/>
</dbReference>
<dbReference type="SUPFAM" id="SSF46785">
    <property type="entry name" value="Winged helix' DNA-binding domain"/>
    <property type="match status" value="1"/>
</dbReference>
<dbReference type="Pfam" id="PF08375">
    <property type="entry name" value="Rpn3_C"/>
    <property type="match status" value="1"/>
</dbReference>
<dbReference type="SMART" id="SM00088">
    <property type="entry name" value="PINT"/>
    <property type="match status" value="1"/>
</dbReference>
<dbReference type="Pfam" id="PF01399">
    <property type="entry name" value="PCI"/>
    <property type="match status" value="1"/>
</dbReference>
<dbReference type="PANTHER" id="PTHR10758">
    <property type="entry name" value="26S PROTEASOME NON-ATPASE REGULATORY SUBUNIT 3/COP9 SIGNALOSOME COMPLEX SUBUNIT 3"/>
    <property type="match status" value="1"/>
</dbReference>
<proteinExistence type="inferred from homology"/>
<dbReference type="Proteomes" id="UP000837857">
    <property type="component" value="Chromosome 4"/>
</dbReference>
<evidence type="ECO:0000313" key="6">
    <source>
        <dbReference type="Proteomes" id="UP000837857"/>
    </source>
</evidence>
<evidence type="ECO:0000313" key="5">
    <source>
        <dbReference type="EMBL" id="CAH2066848.1"/>
    </source>
</evidence>
<dbReference type="InterPro" id="IPR013586">
    <property type="entry name" value="PSMD3_C"/>
</dbReference>